<dbReference type="CDD" id="cd11756">
    <property type="entry name" value="GH94N_ChvB_NdvB_1_like"/>
    <property type="match status" value="1"/>
</dbReference>
<feature type="transmembrane region" description="Helical" evidence="3">
    <location>
        <begin position="840"/>
        <end position="863"/>
    </location>
</feature>
<comment type="caution">
    <text evidence="7">The sequence shown here is derived from an EMBL/GenBank/DDBJ whole genome shotgun (WGS) entry which is preliminary data.</text>
</comment>
<dbReference type="Gene3D" id="1.50.10.140">
    <property type="match status" value="2"/>
</dbReference>
<evidence type="ECO:0000313" key="8">
    <source>
        <dbReference type="Proteomes" id="UP000247973"/>
    </source>
</evidence>
<evidence type="ECO:0000259" key="4">
    <source>
        <dbReference type="Pfam" id="PF06165"/>
    </source>
</evidence>
<dbReference type="Pfam" id="PF17167">
    <property type="entry name" value="Glyco_hydro_94"/>
    <property type="match status" value="1"/>
</dbReference>
<gene>
    <name evidence="7" type="ORF">CLV62_10440</name>
</gene>
<evidence type="ECO:0000256" key="3">
    <source>
        <dbReference type="SAM" id="Phobius"/>
    </source>
</evidence>
<dbReference type="InterPro" id="IPR052047">
    <property type="entry name" value="GH94_Enzymes"/>
</dbReference>
<protein>
    <submittedName>
        <fullName evidence="7">Cellobiose phosphorylase</fullName>
    </submittedName>
</protein>
<dbReference type="SUPFAM" id="SSF74650">
    <property type="entry name" value="Galactose mutarotase-like"/>
    <property type="match status" value="2"/>
</dbReference>
<evidence type="ECO:0000259" key="6">
    <source>
        <dbReference type="Pfam" id="PF17167"/>
    </source>
</evidence>
<evidence type="ECO:0000256" key="2">
    <source>
        <dbReference type="ARBA" id="ARBA00022679"/>
    </source>
</evidence>
<dbReference type="InterPro" id="IPR012341">
    <property type="entry name" value="6hp_glycosidase-like_sf"/>
</dbReference>
<dbReference type="SMART" id="SM01068">
    <property type="entry name" value="CBM_X"/>
    <property type="match status" value="2"/>
</dbReference>
<dbReference type="InterPro" id="IPR008928">
    <property type="entry name" value="6-hairpin_glycosidase_sf"/>
</dbReference>
<evidence type="ECO:0000259" key="5">
    <source>
        <dbReference type="Pfam" id="PF10091"/>
    </source>
</evidence>
<feature type="domain" description="Glycosyl hydrolase 94 supersandwich" evidence="4">
    <location>
        <begin position="1623"/>
        <end position="1890"/>
    </location>
</feature>
<keyword evidence="2" id="KW-0808">Transferase</keyword>
<dbReference type="GO" id="GO:0030246">
    <property type="term" value="F:carbohydrate binding"/>
    <property type="evidence" value="ECO:0007669"/>
    <property type="project" value="InterPro"/>
</dbReference>
<feature type="transmembrane region" description="Helical" evidence="3">
    <location>
        <begin position="403"/>
        <end position="425"/>
    </location>
</feature>
<dbReference type="RefSeq" id="WP_110309743.1">
    <property type="nucleotide sequence ID" value="NZ_QICL01000004.1"/>
</dbReference>
<dbReference type="InterPro" id="IPR037824">
    <property type="entry name" value="GH94N_2_NdvB"/>
</dbReference>
<dbReference type="GO" id="GO:0005975">
    <property type="term" value="P:carbohydrate metabolic process"/>
    <property type="evidence" value="ECO:0007669"/>
    <property type="project" value="InterPro"/>
</dbReference>
<evidence type="ECO:0000256" key="1">
    <source>
        <dbReference type="ARBA" id="ARBA00022676"/>
    </source>
</evidence>
<keyword evidence="3" id="KW-0472">Membrane</keyword>
<keyword evidence="1" id="KW-0328">Glycosyltransferase</keyword>
<dbReference type="Pfam" id="PF06165">
    <property type="entry name" value="GH94_b-supersand"/>
    <property type="match status" value="2"/>
</dbReference>
<feature type="transmembrane region" description="Helical" evidence="3">
    <location>
        <begin position="817"/>
        <end position="834"/>
    </location>
</feature>
<keyword evidence="3" id="KW-0812">Transmembrane</keyword>
<feature type="domain" description="Glycosyl hydrolase 94 catalytic" evidence="6">
    <location>
        <begin position="2397"/>
        <end position="2821"/>
    </location>
</feature>
<feature type="domain" description="Glycoamylase-like" evidence="5">
    <location>
        <begin position="1361"/>
        <end position="1571"/>
    </location>
</feature>
<dbReference type="InterPro" id="IPR010383">
    <property type="entry name" value="Glyco_hydrolase_94_b-supersand"/>
</dbReference>
<dbReference type="CDD" id="cd11753">
    <property type="entry name" value="GH94N_ChvB_NdvB_2_like"/>
    <property type="match status" value="1"/>
</dbReference>
<accession>A0A2V3PR19</accession>
<feature type="transmembrane region" description="Helical" evidence="3">
    <location>
        <begin position="940"/>
        <end position="959"/>
    </location>
</feature>
<reference evidence="7 8" key="1">
    <citation type="submission" date="2018-03" db="EMBL/GenBank/DDBJ databases">
        <title>Genomic Encyclopedia of Archaeal and Bacterial Type Strains, Phase II (KMG-II): from individual species to whole genera.</title>
        <authorList>
            <person name="Goeker M."/>
        </authorList>
    </citation>
    <scope>NUCLEOTIDE SEQUENCE [LARGE SCALE GENOMIC DNA]</scope>
    <source>
        <strain evidence="7 8">DSM 100214</strain>
    </source>
</reference>
<dbReference type="Gene3D" id="2.70.98.40">
    <property type="entry name" value="Glycoside hydrolase, family 65, N-terminal domain"/>
    <property type="match status" value="2"/>
</dbReference>
<evidence type="ECO:0000313" key="7">
    <source>
        <dbReference type="EMBL" id="PXV66780.1"/>
    </source>
</evidence>
<dbReference type="PANTHER" id="PTHR37469:SF2">
    <property type="entry name" value="CELLOBIONIC ACID PHOSPHORYLASE"/>
    <property type="match status" value="1"/>
</dbReference>
<dbReference type="InterPro" id="IPR011013">
    <property type="entry name" value="Gal_mutarotase_sf_dom"/>
</dbReference>
<feature type="transmembrane region" description="Helical" evidence="3">
    <location>
        <begin position="437"/>
        <end position="464"/>
    </location>
</feature>
<organism evidence="7 8">
    <name type="scientific">Dysgonomonas alginatilytica</name>
    <dbReference type="NCBI Taxonomy" id="1605892"/>
    <lineage>
        <taxon>Bacteria</taxon>
        <taxon>Pseudomonadati</taxon>
        <taxon>Bacteroidota</taxon>
        <taxon>Bacteroidia</taxon>
        <taxon>Bacteroidales</taxon>
        <taxon>Dysgonomonadaceae</taxon>
        <taxon>Dysgonomonas</taxon>
    </lineage>
</organism>
<dbReference type="InterPro" id="IPR037820">
    <property type="entry name" value="GH94N_NdvB"/>
</dbReference>
<dbReference type="Proteomes" id="UP000247973">
    <property type="component" value="Unassembled WGS sequence"/>
</dbReference>
<dbReference type="Gene3D" id="2.60.420.10">
    <property type="entry name" value="Maltose phosphorylase, domain 3"/>
    <property type="match status" value="1"/>
</dbReference>
<keyword evidence="3" id="KW-1133">Transmembrane helix</keyword>
<dbReference type="GO" id="GO:0016757">
    <property type="term" value="F:glycosyltransferase activity"/>
    <property type="evidence" value="ECO:0007669"/>
    <property type="project" value="UniProtKB-KW"/>
</dbReference>
<dbReference type="SUPFAM" id="SSF48208">
    <property type="entry name" value="Six-hairpin glycosidases"/>
    <property type="match status" value="1"/>
</dbReference>
<proteinExistence type="predicted"/>
<keyword evidence="8" id="KW-1185">Reference proteome</keyword>
<dbReference type="Gene3D" id="1.50.10.10">
    <property type="match status" value="1"/>
</dbReference>
<dbReference type="Pfam" id="PF10091">
    <property type="entry name" value="Glycoamylase"/>
    <property type="match status" value="1"/>
</dbReference>
<sequence>MDKIRYLHKKTEEQPLRDELFTIDQLIQHAKKLASEEKLTSGRKDNFLLERLNYNDKVLRDFNKSTLILNKQENITPATKWLVDNFYLIEEHVQLARRHFPKKYSQELPCLETGVSKRMPRVYSIVLELLSHVDAQIDKESLKAFIEAYQTKSHLKLGELWAVPIMLRLALIENLQRIVSRLQEKQSHRDIANAWVDKLQLMAKKRPSRLIEVVSDMAKSNIPLSSAFVSEFCQRLSSQNPMLHIARRWLEQRLAEEGLTIEELIHLESQSQAADQLSVSHSIGSLRALAATDWKVFVETLSLVENTLRKDPTGIYSQMDFTTRDRYRHRIETITKYCSFSEVEVAERVIQLAEQAKLQEQNTLNTHVGFYLVGDGQPVLNKSLKVKEPLNTVLGRGIHNYPLISYGGGIVLLTFIGGGALMGILETRGVSFDNWKAILLSVIFLLCVSQLVVDLVNWLAMILVKPKILPRLDFSEGIPSEYRTMVVIPTIISCPDTVDRLIDNLELHYLSNRDKHLHFALLTDFADASQEVMDSDNTILERARKGIQILNEKYVADSNSVNSIFYLFHRPRRWNSGEDQWMGYERKRGKLMEFNALLRGKTENAFSLIEGDTSILSSVKYVITLDTDTQLPGDTAYQLVGAMAHPLNHPVIDPKRNIVVNGYGILQPRVSINLVSSQRSIFTRLVSGDPGIDPYTRAISDVYQDVFREGSFVGKGIYDVDAFEQVLANRLPENKILSHDLLESTYVRSALISDIELYEAYPPGYNMDAIRRHRWVRGDWQIIQWLLPWVPTFQKKAAKNPITRLGRWKMMDNLRRSLIPPSFLLFLVLFYVLFPQSIWLMPLLVGIIVLLPVLLGLSTNLLYKLEDQSWLMHLQDAFRKSWRQLKQVLLSLVLLPYEAYLNLDAIICTLWRLLVTHKHLLKWKTSIDAEQTAGNSLSSFYSAMWFSPVFAIACGALLAVFDPLVLLCSFPVWIVWAAAPCIAWFISRAFEAQKPEFSTEQNLLLHRIARKTWYFFETFVNAKENWLAPDNFQEVPTPVIAARTSPTNIGLSLLANLSAYDFGYLSAGKMLERTQLTFTTMGDLKKYRGHLYNWYDTRTLEPLPPLYVSSVDSGNMAGHLLTLGEGLKELKDAPVYTPVIFAGLLDTVRVMKRYTVKNSAIAQLEKDLEASPESLQGALALLQSVRHQAESLSKTLSLENKEVESWVQILQHNIEDHIEELLYVAPWLQINQPIPHEGFDNKLDEIITNLKELDKGLTLREICKLEDSLCLSIEEQLVNLRSLKDPSVKERITAYLNAWLSALRLAVKHAAQRMQIIKSLAAQSESFARMDFAFLYSTSKKLFVIGYNVSEQRMDNSSYDMLASEARLCSYVAIAQGQVPQEHWFSLSRLLVVSQGKPVLLSWSGSMFEYLMPLLVMPNFEHTLLDQTYKVAVRAQIEYGKTLGVPWGISESGYNRTDTSQNYQYKAFGIPSLGLKRGLSEDLVITPYATVMALMVLPKKACENMQRLSETGHEGMYGYYEAIDYTPLHLRPDQKSVNIHSFMVHHQGMSLLSLVNLIKDNSMQRRFMACPMLRASELLLQERIPHNISETAISDDSEFEIKGLHPLLVDSSEVVRNFNDMEIAPEVNLLSNGRYHVMVSNSGSGYSRWLNVAVNRWREDSTSDNMGMFVYLRDKDSGEFWSTTYQPTLRKGKNDEAIFTQAYAEFRQRQADLEVHTTICVSPEDDVELRRIRLINRSQSARTIELTTYSEVVIAPQAADEAHPAFSNLFVQTEFLHDSSAILCTRRARSENETPPYLLHLILVPGNQQGEVSCETDRSAFVGRGRTLANPLALENKGQLSNSSGSVLDPAVSLRRTVTIPAGRTVTVSVLLGMAETREVAVALADKYQNVRMTERAFELAWTHSQVVLNQLGIVETEAQLYSKLAGALVYANAQRRASQPILKNNRRGQDGLWSYSISGDTPLVLLRISDVSGIELVRQMVLAHAYWRMKGLTAELVILNEDVSVYRQSVHDEIVNLISSGIEAPLLEKAGGIFVRRIEQVPREDMLLLQAAARIVLSDELGTLSKQLQSLTIAELQVASFHPTHSISSKVEKPLLKRDLIFENGLGGFTPDGHEYVITLEAGQTTPAPWSNVLANQHFGTVISESGGAYTWAENAHEFRITPWNNDPVKDTSGEAFYIRDEQTGEYWSPTPLPAKGATPYVVRHGFGYTIFEHTENGIESEFTMYVAMDAPIKFGVLKLKNVSGRPRKISVTGYYEWVLADLRQKSLLHVQTEIDVRTGVLFARNFYNIGFAGKIAFMDVGESRTLTGDRTEFIGQNGSLAQPAAMKRSRLSGKVGAGLDPCGAMQVVFDLADGQERDTRFRLGFAHNKEEMRDLVLRFRHTGAAKEVLKGVWDYWNRTLGTVNVDTPDASVNMMANGWLLYQTLSSRIWARSGYYQSGGAYGFRDQLQDVMALVHAEPSIARKQILRAASRQFVEGDVQHWWHPPMGRGVRTHFSDDYLWLPYVTCRYVSAVGDTGILDERVSFIEGRLLHPDEESYYDLPGRSQESATLYEHCVRSIKYGLKFGVHGLPLIGCGDWNDGMNLIGEKGRGESVWLGFFLYDVLLKFSKIATLRNDTVFADHCIEQAGVLRNNIREQAWDGEWYRRAYFDNGEPLGSKVNDECHIDSLPQSWSIISGAGDPERSLMGMEQVEKQLVRREDKLIQLFTAPFDKSDLNPGYIKGYIPGVRENGGQYTHGAIWTVLAFALMGETEKAWELFGLLNPVNHGDTAENIATYKVEPYVIAADVYAAEGHLGRGGWTWYTGSAAWMYRLLVETLLGINLMGDKLQLVPQLPQKWDSYKIHYRYKDTVYHITILRIKDSSLPRLIIDGQQQENKDTFVMIDDRKEHFVDLWTV</sequence>
<feature type="transmembrane region" description="Helical" evidence="3">
    <location>
        <begin position="964"/>
        <end position="986"/>
    </location>
</feature>
<dbReference type="InterPro" id="IPR033432">
    <property type="entry name" value="GH94_catalytic"/>
</dbReference>
<dbReference type="OrthoDB" id="9769991at2"/>
<dbReference type="PANTHER" id="PTHR37469">
    <property type="entry name" value="CELLOBIONIC ACID PHOSPHORYLASE-RELATED"/>
    <property type="match status" value="1"/>
</dbReference>
<dbReference type="InterPro" id="IPR037018">
    <property type="entry name" value="GH65_N"/>
</dbReference>
<dbReference type="EMBL" id="QICL01000004">
    <property type="protein sequence ID" value="PXV66780.1"/>
    <property type="molecule type" value="Genomic_DNA"/>
</dbReference>
<name>A0A2V3PR19_9BACT</name>
<feature type="domain" description="Glycosyl hydrolase 94 supersandwich" evidence="4">
    <location>
        <begin position="2116"/>
        <end position="2383"/>
    </location>
</feature>
<dbReference type="InterPro" id="IPR019282">
    <property type="entry name" value="Glycoamylase-like_cons_dom"/>
</dbReference>